<name>A0A427AGQ6_ENSVE</name>
<dbReference type="PANTHER" id="PTHR32468:SF102">
    <property type="entry name" value="OS08G0117800 PROTEIN"/>
    <property type="match status" value="1"/>
</dbReference>
<feature type="transmembrane region" description="Helical" evidence="13">
    <location>
        <begin position="216"/>
        <end position="239"/>
    </location>
</feature>
<evidence type="ECO:0000256" key="2">
    <source>
        <dbReference type="ARBA" id="ARBA00004119"/>
    </source>
</evidence>
<keyword evidence="4" id="KW-0813">Transport</keyword>
<evidence type="ECO:0000256" key="5">
    <source>
        <dbReference type="ARBA" id="ARBA00022538"/>
    </source>
</evidence>
<dbReference type="InterPro" id="IPR006153">
    <property type="entry name" value="Cation/H_exchanger_TM"/>
</dbReference>
<dbReference type="GO" id="GO:0006813">
    <property type="term" value="P:potassium ion transport"/>
    <property type="evidence" value="ECO:0007669"/>
    <property type="project" value="UniProtKB-KW"/>
</dbReference>
<dbReference type="InterPro" id="IPR057290">
    <property type="entry name" value="CHX17_C"/>
</dbReference>
<dbReference type="Pfam" id="PF23256">
    <property type="entry name" value="CHX17_2nd"/>
    <property type="match status" value="1"/>
</dbReference>
<evidence type="ECO:0000256" key="4">
    <source>
        <dbReference type="ARBA" id="ARBA00022448"/>
    </source>
</evidence>
<evidence type="ECO:0000259" key="16">
    <source>
        <dbReference type="Pfam" id="PF23259"/>
    </source>
</evidence>
<protein>
    <submittedName>
        <fullName evidence="17">Uncharacterized protein</fullName>
    </submittedName>
</protein>
<evidence type="ECO:0000256" key="11">
    <source>
        <dbReference type="ARBA" id="ARBA00038341"/>
    </source>
</evidence>
<keyword evidence="5" id="KW-0633">Potassium transport</keyword>
<dbReference type="GO" id="GO:0012505">
    <property type="term" value="C:endomembrane system"/>
    <property type="evidence" value="ECO:0007669"/>
    <property type="project" value="TreeGrafter"/>
</dbReference>
<dbReference type="AlphaFoldDB" id="A0A427AGQ6"/>
<gene>
    <name evidence="17" type="ORF">B296_00029445</name>
</gene>
<feature type="domain" description="Cation/H(+) antiporter C-terminal" evidence="16">
    <location>
        <begin position="646"/>
        <end position="788"/>
    </location>
</feature>
<dbReference type="Gene3D" id="1.20.1530.20">
    <property type="match status" value="1"/>
</dbReference>
<evidence type="ECO:0000256" key="12">
    <source>
        <dbReference type="SAM" id="MobiDB-lite"/>
    </source>
</evidence>
<dbReference type="GO" id="GO:0016020">
    <property type="term" value="C:membrane"/>
    <property type="evidence" value="ECO:0007669"/>
    <property type="project" value="UniProtKB-SubCell"/>
</dbReference>
<feature type="domain" description="Cation/H+ exchanger transmembrane" evidence="14">
    <location>
        <begin position="110"/>
        <end position="441"/>
    </location>
</feature>
<comment type="subcellular location">
    <subcellularLocation>
        <location evidence="3">Membrane</location>
        <topology evidence="3">Multi-pass membrane protein</topology>
    </subcellularLocation>
    <subcellularLocation>
        <location evidence="2">Plastid</location>
        <location evidence="2">Chloroplast envelope</location>
    </subcellularLocation>
</comment>
<dbReference type="InterPro" id="IPR057291">
    <property type="entry name" value="CHX17_2nd"/>
</dbReference>
<dbReference type="Pfam" id="PF00999">
    <property type="entry name" value="Na_H_Exchanger"/>
    <property type="match status" value="1"/>
</dbReference>
<evidence type="ECO:0000259" key="15">
    <source>
        <dbReference type="Pfam" id="PF23256"/>
    </source>
</evidence>
<feature type="transmembrane region" description="Helical" evidence="13">
    <location>
        <begin position="251"/>
        <end position="276"/>
    </location>
</feature>
<dbReference type="Gene3D" id="3.40.50.12370">
    <property type="match status" value="1"/>
</dbReference>
<evidence type="ECO:0000256" key="1">
    <source>
        <dbReference type="ARBA" id="ARBA00003198"/>
    </source>
</evidence>
<keyword evidence="7" id="KW-0630">Potassium</keyword>
<dbReference type="EMBL" id="AMZH03002480">
    <property type="protein sequence ID" value="RRT75437.1"/>
    <property type="molecule type" value="Genomic_DNA"/>
</dbReference>
<dbReference type="PANTHER" id="PTHR32468">
    <property type="entry name" value="CATION/H + ANTIPORTER"/>
    <property type="match status" value="1"/>
</dbReference>
<dbReference type="GO" id="GO:0006885">
    <property type="term" value="P:regulation of pH"/>
    <property type="evidence" value="ECO:0007669"/>
    <property type="project" value="TreeGrafter"/>
</dbReference>
<evidence type="ECO:0000256" key="8">
    <source>
        <dbReference type="ARBA" id="ARBA00022989"/>
    </source>
</evidence>
<feature type="transmembrane region" description="Helical" evidence="13">
    <location>
        <begin position="117"/>
        <end position="136"/>
    </location>
</feature>
<evidence type="ECO:0000256" key="3">
    <source>
        <dbReference type="ARBA" id="ARBA00004141"/>
    </source>
</evidence>
<comment type="function">
    <text evidence="1">May function as sodium-coupled metabolite transporter across the chloroplast envelope.</text>
</comment>
<keyword evidence="10 13" id="KW-0472">Membrane</keyword>
<evidence type="ECO:0000256" key="13">
    <source>
        <dbReference type="SAM" id="Phobius"/>
    </source>
</evidence>
<accession>A0A427AGQ6</accession>
<feature type="compositionally biased region" description="Basic and acidic residues" evidence="12">
    <location>
        <begin position="795"/>
        <end position="804"/>
    </location>
</feature>
<evidence type="ECO:0000256" key="10">
    <source>
        <dbReference type="ARBA" id="ARBA00023136"/>
    </source>
</evidence>
<dbReference type="GO" id="GO:0009941">
    <property type="term" value="C:chloroplast envelope"/>
    <property type="evidence" value="ECO:0007669"/>
    <property type="project" value="UniProtKB-SubCell"/>
</dbReference>
<dbReference type="Pfam" id="PF23259">
    <property type="entry name" value="CHX17_C"/>
    <property type="match status" value="1"/>
</dbReference>
<evidence type="ECO:0000256" key="6">
    <source>
        <dbReference type="ARBA" id="ARBA00022692"/>
    </source>
</evidence>
<dbReference type="GO" id="GO:1902600">
    <property type="term" value="P:proton transmembrane transport"/>
    <property type="evidence" value="ECO:0007669"/>
    <property type="project" value="InterPro"/>
</dbReference>
<dbReference type="Proteomes" id="UP000287651">
    <property type="component" value="Unassembled WGS sequence"/>
</dbReference>
<reference evidence="17 18" key="1">
    <citation type="journal article" date="2014" name="Agronomy (Basel)">
        <title>A Draft Genome Sequence for Ensete ventricosum, the Drought-Tolerant Tree Against Hunger.</title>
        <authorList>
            <person name="Harrison J."/>
            <person name="Moore K.A."/>
            <person name="Paszkiewicz K."/>
            <person name="Jones T."/>
            <person name="Grant M."/>
            <person name="Ambacheew D."/>
            <person name="Muzemil S."/>
            <person name="Studholme D.J."/>
        </authorList>
    </citation>
    <scope>NUCLEOTIDE SEQUENCE [LARGE SCALE GENOMIC DNA]</scope>
</reference>
<feature type="transmembrane region" description="Helical" evidence="13">
    <location>
        <begin position="340"/>
        <end position="361"/>
    </location>
</feature>
<keyword evidence="9" id="KW-0406">Ion transport</keyword>
<comment type="caution">
    <text evidence="17">The sequence shown here is derived from an EMBL/GenBank/DDBJ whole genome shotgun (WGS) entry which is preliminary data.</text>
</comment>
<evidence type="ECO:0000256" key="7">
    <source>
        <dbReference type="ARBA" id="ARBA00022958"/>
    </source>
</evidence>
<feature type="transmembrane region" description="Helical" evidence="13">
    <location>
        <begin position="182"/>
        <end position="204"/>
    </location>
</feature>
<sequence>MLTQFQHEMVDGKRVEYREKVVQDAEGTVAVIRQTSAEFNLLIVGRRKGKDSPLTTGMSMWSEYPELGIIGDLLASTDFGGRVSTLMVQQQVMVMGTAAQGADSPKSPPTGRGRQQLQIISVVSMMLFLFAVGVKADLGMIPRVRKKAVSIAVLGTLLPYVSIYGMAAVLRPEMPPRFANSSMFIVLANKWCLSSYTVLSCLLRELNLLASRLGRLAMSAILIADFIHVLADACVSSYLMPDREGAPLKGFSGLCAFLGLAVIIMFIMRPLVLWLIRQTPEGALLSGVNFVAVLLMALASGLMSNIVGFEYYTGPFFFGLVLPGGAPLGTTLVERLESLVTGVLMPVTMAIAGMHTDLALIADPRQWWWLGGFVGLAVVAKFVGVILPCVYSSMPPREAVSLGLMMISKGIYEMGNAEGWRERQIVDSQLYTVLIVSIVVLGGGTAPLIKYLYRPEDHYVAHKRRTLQHAMPGDELRVLACIHEQDNVNPVLTLLEASGPSPDAPICVYLLHLMQLVGRSDAVLHPYKLKNSSSGYSATALSESDHIVNAFRLFQKQYPDGISVLPYICISPYGTMHDGVGSLAHDKKATLVIVPFHKHITADGSISSASSAVQAVNLNILRYAPCSVGILIDHGFSDGGLLMHRVAVYFVGGPDDREALAYGVRMADHAAAELTVVRLLLPKEWREEGREDRIDDRVLMHFQRERVDGKRVVYREEVVKDGEGTIAVIRNTSHEFSLLIVGRRQGEESPVTGGMSMWNEYPELGLIGDMLASTDFGGQASTLVVQQQKRAMRTRSRDGAESTRPRTSTRTSTPTGKRVVPRDDDDY</sequence>
<feature type="transmembrane region" description="Helical" evidence="13">
    <location>
        <begin position="430"/>
        <end position="453"/>
    </location>
</feature>
<organism evidence="17 18">
    <name type="scientific">Ensete ventricosum</name>
    <name type="common">Abyssinian banana</name>
    <name type="synonym">Musa ensete</name>
    <dbReference type="NCBI Taxonomy" id="4639"/>
    <lineage>
        <taxon>Eukaryota</taxon>
        <taxon>Viridiplantae</taxon>
        <taxon>Streptophyta</taxon>
        <taxon>Embryophyta</taxon>
        <taxon>Tracheophyta</taxon>
        <taxon>Spermatophyta</taxon>
        <taxon>Magnoliopsida</taxon>
        <taxon>Liliopsida</taxon>
        <taxon>Zingiberales</taxon>
        <taxon>Musaceae</taxon>
        <taxon>Ensete</taxon>
    </lineage>
</organism>
<keyword evidence="6 13" id="KW-0812">Transmembrane</keyword>
<evidence type="ECO:0000313" key="18">
    <source>
        <dbReference type="Proteomes" id="UP000287651"/>
    </source>
</evidence>
<feature type="domain" description="Cation/H(+) antiporter central" evidence="15">
    <location>
        <begin position="507"/>
        <end position="637"/>
    </location>
</feature>
<feature type="compositionally biased region" description="Low complexity" evidence="12">
    <location>
        <begin position="805"/>
        <end position="815"/>
    </location>
</feature>
<feature type="transmembrane region" description="Helical" evidence="13">
    <location>
        <begin position="148"/>
        <end position="170"/>
    </location>
</feature>
<dbReference type="GO" id="GO:0015297">
    <property type="term" value="F:antiporter activity"/>
    <property type="evidence" value="ECO:0007669"/>
    <property type="project" value="InterPro"/>
</dbReference>
<comment type="similarity">
    <text evidence="11">Belongs to the monovalent cation:proton antiporter 2 (CPA2) transporter (TC 2.A.37) family. CHX (TC 2.A.37.4) subfamily.</text>
</comment>
<evidence type="ECO:0000259" key="14">
    <source>
        <dbReference type="Pfam" id="PF00999"/>
    </source>
</evidence>
<dbReference type="InterPro" id="IPR050794">
    <property type="entry name" value="CPA2_transporter"/>
</dbReference>
<feature type="transmembrane region" description="Helical" evidence="13">
    <location>
        <begin position="367"/>
        <end position="391"/>
    </location>
</feature>
<evidence type="ECO:0000256" key="9">
    <source>
        <dbReference type="ARBA" id="ARBA00023065"/>
    </source>
</evidence>
<proteinExistence type="inferred from homology"/>
<evidence type="ECO:0000313" key="17">
    <source>
        <dbReference type="EMBL" id="RRT75437.1"/>
    </source>
</evidence>
<feature type="region of interest" description="Disordered" evidence="12">
    <location>
        <begin position="784"/>
        <end position="827"/>
    </location>
</feature>
<dbReference type="InterPro" id="IPR038770">
    <property type="entry name" value="Na+/solute_symporter_sf"/>
</dbReference>
<feature type="transmembrane region" description="Helical" evidence="13">
    <location>
        <begin position="283"/>
        <end position="303"/>
    </location>
</feature>
<keyword evidence="8 13" id="KW-1133">Transmembrane helix</keyword>
<feature type="transmembrane region" description="Helical" evidence="13">
    <location>
        <begin position="315"/>
        <end position="333"/>
    </location>
</feature>